<dbReference type="PANTHER" id="PTHR23310">
    <property type="entry name" value="ACYL-COA-BINDING PROTEIN, ACBP"/>
    <property type="match status" value="1"/>
</dbReference>
<evidence type="ECO:0000313" key="4">
    <source>
        <dbReference type="Proteomes" id="UP000275719"/>
    </source>
</evidence>
<dbReference type="InterPro" id="IPR022408">
    <property type="entry name" value="Acyl-CoA-binding_prot_CS"/>
</dbReference>
<organism evidence="3 4">
    <name type="scientific">Paenimyroides tangerinum</name>
    <dbReference type="NCBI Taxonomy" id="2488728"/>
    <lineage>
        <taxon>Bacteria</taxon>
        <taxon>Pseudomonadati</taxon>
        <taxon>Bacteroidota</taxon>
        <taxon>Flavobacteriia</taxon>
        <taxon>Flavobacteriales</taxon>
        <taxon>Flavobacteriaceae</taxon>
        <taxon>Paenimyroides</taxon>
    </lineage>
</organism>
<gene>
    <name evidence="3" type="ORF">EG240_09245</name>
</gene>
<dbReference type="PRINTS" id="PR00689">
    <property type="entry name" value="ACOABINDINGP"/>
</dbReference>
<evidence type="ECO:0000313" key="3">
    <source>
        <dbReference type="EMBL" id="RRJ90284.1"/>
    </source>
</evidence>
<sequence length="85" mass="9880">MDIEKAFEEAYEKASKTEKELAVDIKLLIYAFYKQATAGSVHQFNIPNNEDIIRAFKFNAWQQISHLSKEEAKIKYINLINSIDL</sequence>
<protein>
    <submittedName>
        <fullName evidence="3">Phosphatidylserine decarboxylase</fullName>
    </submittedName>
</protein>
<feature type="domain" description="ACB" evidence="2">
    <location>
        <begin position="3"/>
        <end position="85"/>
    </location>
</feature>
<dbReference type="Proteomes" id="UP000275719">
    <property type="component" value="Unassembled WGS sequence"/>
</dbReference>
<dbReference type="InterPro" id="IPR000582">
    <property type="entry name" value="Acyl-CoA-binding_protein"/>
</dbReference>
<dbReference type="InterPro" id="IPR014352">
    <property type="entry name" value="FERM/acyl-CoA-bd_prot_sf"/>
</dbReference>
<dbReference type="EMBL" id="RQVQ01000018">
    <property type="protein sequence ID" value="RRJ90284.1"/>
    <property type="molecule type" value="Genomic_DNA"/>
</dbReference>
<dbReference type="PROSITE" id="PS00880">
    <property type="entry name" value="ACB_1"/>
    <property type="match status" value="1"/>
</dbReference>
<dbReference type="PANTHER" id="PTHR23310:SF62">
    <property type="entry name" value="ACYL-COA BINDING PROTEIN 1, ISOFORM A"/>
    <property type="match status" value="1"/>
</dbReference>
<dbReference type="GO" id="GO:0006631">
    <property type="term" value="P:fatty acid metabolic process"/>
    <property type="evidence" value="ECO:0007669"/>
    <property type="project" value="TreeGrafter"/>
</dbReference>
<keyword evidence="4" id="KW-1185">Reference proteome</keyword>
<dbReference type="SUPFAM" id="SSF47027">
    <property type="entry name" value="Acyl-CoA binding protein"/>
    <property type="match status" value="1"/>
</dbReference>
<reference evidence="3 4" key="1">
    <citation type="submission" date="2018-11" db="EMBL/GenBank/DDBJ databases">
        <title>Flavobacterium sp. nov., YIM 102701-2 draft genome.</title>
        <authorList>
            <person name="Li G."/>
            <person name="Jiang Y."/>
        </authorList>
    </citation>
    <scope>NUCLEOTIDE SEQUENCE [LARGE SCALE GENOMIC DNA]</scope>
    <source>
        <strain evidence="3 4">YIM 102701-2</strain>
    </source>
</reference>
<proteinExistence type="predicted"/>
<keyword evidence="1" id="KW-0446">Lipid-binding</keyword>
<comment type="caution">
    <text evidence="3">The sequence shown here is derived from an EMBL/GenBank/DDBJ whole genome shotgun (WGS) entry which is preliminary data.</text>
</comment>
<dbReference type="Gene3D" id="1.20.80.10">
    <property type="match status" value="1"/>
</dbReference>
<dbReference type="OrthoDB" id="981216at2"/>
<dbReference type="PROSITE" id="PS51228">
    <property type="entry name" value="ACB_2"/>
    <property type="match status" value="1"/>
</dbReference>
<dbReference type="Pfam" id="PF00887">
    <property type="entry name" value="ACBP"/>
    <property type="match status" value="1"/>
</dbReference>
<name>A0A3P3W6F3_9FLAO</name>
<evidence type="ECO:0000256" key="1">
    <source>
        <dbReference type="ARBA" id="ARBA00023121"/>
    </source>
</evidence>
<dbReference type="GO" id="GO:0000062">
    <property type="term" value="F:fatty-acyl-CoA binding"/>
    <property type="evidence" value="ECO:0007669"/>
    <property type="project" value="InterPro"/>
</dbReference>
<accession>A0A3P3W6F3</accession>
<dbReference type="InterPro" id="IPR035984">
    <property type="entry name" value="Acyl-CoA-binding_sf"/>
</dbReference>
<dbReference type="AlphaFoldDB" id="A0A3P3W6F3"/>
<dbReference type="RefSeq" id="WP_125019112.1">
    <property type="nucleotide sequence ID" value="NZ_RQVQ01000018.1"/>
</dbReference>
<evidence type="ECO:0000259" key="2">
    <source>
        <dbReference type="PROSITE" id="PS51228"/>
    </source>
</evidence>